<dbReference type="PANTHER" id="PTHR46268">
    <property type="entry name" value="STRESS RESPONSE PROTEIN NHAX"/>
    <property type="match status" value="1"/>
</dbReference>
<dbReference type="InterPro" id="IPR014729">
    <property type="entry name" value="Rossmann-like_a/b/a_fold"/>
</dbReference>
<dbReference type="Gene3D" id="3.40.50.620">
    <property type="entry name" value="HUPs"/>
    <property type="match status" value="1"/>
</dbReference>
<dbReference type="Proteomes" id="UP000094769">
    <property type="component" value="Unassembled WGS sequence"/>
</dbReference>
<dbReference type="CDD" id="cd00293">
    <property type="entry name" value="USP-like"/>
    <property type="match status" value="1"/>
</dbReference>
<dbReference type="PRINTS" id="PR01438">
    <property type="entry name" value="UNVRSLSTRESS"/>
</dbReference>
<gene>
    <name evidence="5" type="ORF">CODIS_07460</name>
</gene>
<organism evidence="5 6">
    <name type="scientific">Candidatus Thiodiazotropha endolucinida</name>
    <dbReference type="NCBI Taxonomy" id="1655433"/>
    <lineage>
        <taxon>Bacteria</taxon>
        <taxon>Pseudomonadati</taxon>
        <taxon>Pseudomonadota</taxon>
        <taxon>Gammaproteobacteria</taxon>
        <taxon>Chromatiales</taxon>
        <taxon>Sedimenticolaceae</taxon>
        <taxon>Candidatus Thiodiazotropha</taxon>
    </lineage>
</organism>
<evidence type="ECO:0000256" key="3">
    <source>
        <dbReference type="ARBA" id="ARBA00022840"/>
    </source>
</evidence>
<feature type="domain" description="UspA" evidence="4">
    <location>
        <begin position="11"/>
        <end position="173"/>
    </location>
</feature>
<evidence type="ECO:0000313" key="6">
    <source>
        <dbReference type="Proteomes" id="UP000094769"/>
    </source>
</evidence>
<keyword evidence="6" id="KW-1185">Reference proteome</keyword>
<dbReference type="EMBL" id="MARB01000003">
    <property type="protein sequence ID" value="ODJ89133.1"/>
    <property type="molecule type" value="Genomic_DNA"/>
</dbReference>
<evidence type="ECO:0000259" key="4">
    <source>
        <dbReference type="Pfam" id="PF00582"/>
    </source>
</evidence>
<dbReference type="OrthoDB" id="5877096at2"/>
<dbReference type="AlphaFoldDB" id="A0A7Z0VNT7"/>
<proteinExistence type="inferred from homology"/>
<evidence type="ECO:0000256" key="2">
    <source>
        <dbReference type="ARBA" id="ARBA00022741"/>
    </source>
</evidence>
<evidence type="ECO:0000256" key="1">
    <source>
        <dbReference type="ARBA" id="ARBA00008791"/>
    </source>
</evidence>
<dbReference type="PANTHER" id="PTHR46268:SF27">
    <property type="entry name" value="UNIVERSAL STRESS PROTEIN RV2623"/>
    <property type="match status" value="1"/>
</dbReference>
<dbReference type="InterPro" id="IPR006016">
    <property type="entry name" value="UspA"/>
</dbReference>
<reference evidence="5 6" key="1">
    <citation type="submission" date="2016-06" db="EMBL/GenBank/DDBJ databases">
        <title>Genome sequence of endosymbiont of Candidatus Endolucinida thiodiazotropha.</title>
        <authorList>
            <person name="Poehlein A."/>
            <person name="Koenig S."/>
            <person name="Heiden S.E."/>
            <person name="Thuermer A."/>
            <person name="Voget S."/>
            <person name="Daniel R."/>
            <person name="Markert S."/>
            <person name="Gros O."/>
            <person name="Schweder T."/>
        </authorList>
    </citation>
    <scope>NUCLEOTIDE SEQUENCE [LARGE SCALE GENOMIC DNA]</scope>
    <source>
        <strain evidence="5 6">COS</strain>
    </source>
</reference>
<keyword evidence="3" id="KW-0067">ATP-binding</keyword>
<keyword evidence="2" id="KW-0547">Nucleotide-binding</keyword>
<protein>
    <submittedName>
        <fullName evidence="5">Putative universal stress protein</fullName>
    </submittedName>
</protein>
<dbReference type="InterPro" id="IPR006015">
    <property type="entry name" value="Universal_stress_UspA"/>
</dbReference>
<sequence>MPNRKLPRIGYKKILYVTDLSEEGRLAFPHAASLAHTYDAALTVFHVVESREFEKFLEGYFNEELWNEIRNRNVEEAREILVNRKRSDTSIKEGIEQFCEECMDSSDDSPYVTYDVAVDIGEPGDRIVEKAHSGGYDLVVIGKRGQGILQGGLMGDTARRVIRHTKVPVMVIPIPPV</sequence>
<dbReference type="GO" id="GO:0005524">
    <property type="term" value="F:ATP binding"/>
    <property type="evidence" value="ECO:0007669"/>
    <property type="project" value="UniProtKB-KW"/>
</dbReference>
<comment type="caution">
    <text evidence="5">The sequence shown here is derived from an EMBL/GenBank/DDBJ whole genome shotgun (WGS) entry which is preliminary data.</text>
</comment>
<comment type="similarity">
    <text evidence="1">Belongs to the universal stress protein A family.</text>
</comment>
<dbReference type="Pfam" id="PF00582">
    <property type="entry name" value="Usp"/>
    <property type="match status" value="1"/>
</dbReference>
<dbReference type="SUPFAM" id="SSF52402">
    <property type="entry name" value="Adenine nucleotide alpha hydrolases-like"/>
    <property type="match status" value="1"/>
</dbReference>
<evidence type="ECO:0000313" key="5">
    <source>
        <dbReference type="EMBL" id="ODJ89133.1"/>
    </source>
</evidence>
<accession>A0A7Z0VNT7</accession>
<name>A0A7Z0VNT7_9GAMM</name>
<dbReference type="RefSeq" id="WP_083220532.1">
    <property type="nucleotide sequence ID" value="NZ_MARB01000003.1"/>
</dbReference>